<dbReference type="eggNOG" id="COG0859">
    <property type="taxonomic scope" value="Bacteria"/>
</dbReference>
<keyword evidence="4" id="KW-1185">Reference proteome</keyword>
<evidence type="ECO:0000313" key="3">
    <source>
        <dbReference type="EMBL" id="AFN73525.1"/>
    </source>
</evidence>
<dbReference type="InterPro" id="IPR051199">
    <property type="entry name" value="LPS_LOS_Heptosyltrfase"/>
</dbReference>
<dbReference type="KEGG" id="mro:MROS_0281"/>
<dbReference type="Proteomes" id="UP000009011">
    <property type="component" value="Chromosome"/>
</dbReference>
<dbReference type="GO" id="GO:0009244">
    <property type="term" value="P:lipopolysaccharide core region biosynthetic process"/>
    <property type="evidence" value="ECO:0007669"/>
    <property type="project" value="TreeGrafter"/>
</dbReference>
<dbReference type="PANTHER" id="PTHR30160">
    <property type="entry name" value="TETRAACYLDISACCHARIDE 4'-KINASE-RELATED"/>
    <property type="match status" value="1"/>
</dbReference>
<protein>
    <submittedName>
        <fullName evidence="3">ADP-heptose:LPS heptosyltransferase II</fullName>
    </submittedName>
</protein>
<dbReference type="AlphaFoldDB" id="I6Z314"/>
<evidence type="ECO:0000313" key="4">
    <source>
        <dbReference type="Proteomes" id="UP000009011"/>
    </source>
</evidence>
<dbReference type="PANTHER" id="PTHR30160:SF1">
    <property type="entry name" value="LIPOPOLYSACCHARIDE 1,2-N-ACETYLGLUCOSAMINETRANSFERASE-RELATED"/>
    <property type="match status" value="1"/>
</dbReference>
<dbReference type="EMBL" id="CP003557">
    <property type="protein sequence ID" value="AFN73525.1"/>
    <property type="molecule type" value="Genomic_DNA"/>
</dbReference>
<proteinExistence type="predicted"/>
<keyword evidence="2 3" id="KW-0808">Transferase</keyword>
<name>I6Z314_MELRP</name>
<organism evidence="3 4">
    <name type="scientific">Melioribacter roseus (strain DSM 23840 / JCM 17771 / VKM B-2668 / P3M-2)</name>
    <dbReference type="NCBI Taxonomy" id="1191523"/>
    <lineage>
        <taxon>Bacteria</taxon>
        <taxon>Pseudomonadati</taxon>
        <taxon>Ignavibacteriota</taxon>
        <taxon>Ignavibacteria</taxon>
        <taxon>Ignavibacteriales</taxon>
        <taxon>Melioribacteraceae</taxon>
        <taxon>Melioribacter</taxon>
    </lineage>
</organism>
<evidence type="ECO:0000256" key="1">
    <source>
        <dbReference type="ARBA" id="ARBA00022676"/>
    </source>
</evidence>
<dbReference type="InterPro" id="IPR002201">
    <property type="entry name" value="Glyco_trans_9"/>
</dbReference>
<dbReference type="STRING" id="1191523.MROS_0281"/>
<reference evidence="3 4" key="1">
    <citation type="journal article" date="2013" name="PLoS ONE">
        <title>Genomic analysis of Melioribacter roseus, facultatively anaerobic organotrophic bacterium representing a novel deep lineage within Bacteriodetes/Chlorobi group.</title>
        <authorList>
            <person name="Kadnikov V.V."/>
            <person name="Mardanov A.V."/>
            <person name="Podosokorskaya O.A."/>
            <person name="Gavrilov S.N."/>
            <person name="Kublanov I.V."/>
            <person name="Beletsky A.V."/>
            <person name="Bonch-Osmolovskaya E.A."/>
            <person name="Ravin N.V."/>
        </authorList>
    </citation>
    <scope>NUCLEOTIDE SEQUENCE [LARGE SCALE GENOMIC DNA]</scope>
    <source>
        <strain evidence="4">JCM 17771 / P3M-2</strain>
    </source>
</reference>
<keyword evidence="1" id="KW-0328">Glycosyltransferase</keyword>
<dbReference type="RefSeq" id="WP_014854962.1">
    <property type="nucleotide sequence ID" value="NC_018178.1"/>
</dbReference>
<dbReference type="Gene3D" id="3.40.50.2000">
    <property type="entry name" value="Glycogen Phosphorylase B"/>
    <property type="match status" value="2"/>
</dbReference>
<sequence length="346" mass="39301">MEILNGGEKILVIQTAFLGDAILTLPLIRKLKDSFPDGVIDVLTIPQSKQIFEYSPYVNDLILYDKRRDKSLKALFRVVKEIRNREYTRLYSPHRSFRSSLIALMSGSQFRAGFDKAVMSFVYNYQAEYNNAVHEVQRNLRLIGFAENDDSWKIFPEFVIEEKVLVKIKSFLPSSEKKVICLAPGSVWYTKRYPRFDEVIKKLIEENYFVILIGGSEDVSLCDSLSEGYVETDLISLAGKLTVVESVALLMNCDALISNDSAPVHMAMATDTPVVDVYCSTIPDFGFYPYSRFSSVVSYDGLECKPCGIHGHKSCPIKTFDCGHLLDPDIIIHEMERLLIQKQKSN</sequence>
<evidence type="ECO:0000256" key="2">
    <source>
        <dbReference type="ARBA" id="ARBA00022679"/>
    </source>
</evidence>
<dbReference type="GO" id="GO:0005829">
    <property type="term" value="C:cytosol"/>
    <property type="evidence" value="ECO:0007669"/>
    <property type="project" value="TreeGrafter"/>
</dbReference>
<dbReference type="Pfam" id="PF01075">
    <property type="entry name" value="Glyco_transf_9"/>
    <property type="match status" value="1"/>
</dbReference>
<dbReference type="CDD" id="cd03789">
    <property type="entry name" value="GT9_LPS_heptosyltransferase"/>
    <property type="match status" value="1"/>
</dbReference>
<gene>
    <name evidence="3" type="ordered locus">MROS_0281</name>
</gene>
<dbReference type="GO" id="GO:0008713">
    <property type="term" value="F:ADP-heptose-lipopolysaccharide heptosyltransferase activity"/>
    <property type="evidence" value="ECO:0007669"/>
    <property type="project" value="TreeGrafter"/>
</dbReference>
<dbReference type="OrthoDB" id="9768048at2"/>
<accession>I6Z314</accession>
<dbReference type="SUPFAM" id="SSF53756">
    <property type="entry name" value="UDP-Glycosyltransferase/glycogen phosphorylase"/>
    <property type="match status" value="1"/>
</dbReference>
<dbReference type="HOGENOM" id="CLU_038371_3_0_10"/>